<evidence type="ECO:0000313" key="2">
    <source>
        <dbReference type="EMBL" id="WUQ88205.1"/>
    </source>
</evidence>
<dbReference type="Proteomes" id="UP001432222">
    <property type="component" value="Chromosome"/>
</dbReference>
<protein>
    <submittedName>
        <fullName evidence="2">Molybdopterin-dependent oxidoreductase</fullName>
    </submittedName>
</protein>
<dbReference type="InterPro" id="IPR000572">
    <property type="entry name" value="OxRdtase_Mopterin-bd_dom"/>
</dbReference>
<proteinExistence type="predicted"/>
<dbReference type="PANTHER" id="PTHR19372">
    <property type="entry name" value="SULFITE REDUCTASE"/>
    <property type="match status" value="1"/>
</dbReference>
<evidence type="ECO:0000313" key="3">
    <source>
        <dbReference type="Proteomes" id="UP001432222"/>
    </source>
</evidence>
<dbReference type="EMBL" id="CP108110">
    <property type="protein sequence ID" value="WUQ88205.1"/>
    <property type="molecule type" value="Genomic_DNA"/>
</dbReference>
<dbReference type="Gene3D" id="3.90.420.10">
    <property type="entry name" value="Oxidoreductase, molybdopterin-binding domain"/>
    <property type="match status" value="1"/>
</dbReference>
<dbReference type="RefSeq" id="WP_328958756.1">
    <property type="nucleotide sequence ID" value="NZ_CP108110.1"/>
</dbReference>
<dbReference type="Gene3D" id="2.60.40.650">
    <property type="match status" value="1"/>
</dbReference>
<keyword evidence="3" id="KW-1185">Reference proteome</keyword>
<dbReference type="InterPro" id="IPR008335">
    <property type="entry name" value="Mopterin_OxRdtase_euk"/>
</dbReference>
<feature type="domain" description="Oxidoreductase molybdopterin-binding" evidence="1">
    <location>
        <begin position="28"/>
        <end position="188"/>
    </location>
</feature>
<gene>
    <name evidence="2" type="ORF">OHA16_37595</name>
</gene>
<dbReference type="PRINTS" id="PR00407">
    <property type="entry name" value="EUMOPTERIN"/>
</dbReference>
<name>A0ABZ1UBG0_9ACTN</name>
<organism evidence="2 3">
    <name type="scientific">Kitasatospora purpeofusca</name>
    <dbReference type="NCBI Taxonomy" id="67352"/>
    <lineage>
        <taxon>Bacteria</taxon>
        <taxon>Bacillati</taxon>
        <taxon>Actinomycetota</taxon>
        <taxon>Actinomycetes</taxon>
        <taxon>Kitasatosporales</taxon>
        <taxon>Streptomycetaceae</taxon>
        <taxon>Kitasatospora</taxon>
    </lineage>
</organism>
<dbReference type="SUPFAM" id="SSF56524">
    <property type="entry name" value="Oxidoreductase molybdopterin-binding domain"/>
    <property type="match status" value="1"/>
</dbReference>
<sequence>MQAAPIDPNIPDAFLTPVGQVFRRSHLGPPPELDAAAWTLSVEGMVDRPLRLDLPALRGLPRTDLTAFHECFGNPSRPDEPTRAVANLAWSGVPLSAVLDLAGVRPQARHIWLEGADRGAFAGEQGVAYLKDLPLDLARAEVLLADTVNGAPLPREHGFPVRAVVPRFFGTNSVKWLTRVVLADHRPEHLFTTRLYTRVPPGGGAPRPVREVEVNSRLVGARDGDAVPAGPFQVTGRAWGFDPVIAVEVAVDDGGWRPARLESRGPQPVWQRFTLPCALAPGRHLIRCRATDARGRVQPPAGARNAVHGIEVVAR</sequence>
<reference evidence="2" key="1">
    <citation type="submission" date="2022-10" db="EMBL/GenBank/DDBJ databases">
        <title>The complete genomes of actinobacterial strains from the NBC collection.</title>
        <authorList>
            <person name="Joergensen T.S."/>
            <person name="Alvarez Arevalo M."/>
            <person name="Sterndorff E.B."/>
            <person name="Faurdal D."/>
            <person name="Vuksanovic O."/>
            <person name="Mourched A.-S."/>
            <person name="Charusanti P."/>
            <person name="Shaw S."/>
            <person name="Blin K."/>
            <person name="Weber T."/>
        </authorList>
    </citation>
    <scope>NUCLEOTIDE SEQUENCE</scope>
    <source>
        <strain evidence="2">NBC_00222</strain>
    </source>
</reference>
<dbReference type="SUPFAM" id="SSF81296">
    <property type="entry name" value="E set domains"/>
    <property type="match status" value="1"/>
</dbReference>
<dbReference type="Pfam" id="PF00174">
    <property type="entry name" value="Oxidored_molyb"/>
    <property type="match status" value="1"/>
</dbReference>
<dbReference type="InterPro" id="IPR036374">
    <property type="entry name" value="OxRdtase_Mopterin-bd_sf"/>
</dbReference>
<dbReference type="PANTHER" id="PTHR19372:SF7">
    <property type="entry name" value="SULFITE OXIDASE, MITOCHONDRIAL"/>
    <property type="match status" value="1"/>
</dbReference>
<dbReference type="InterPro" id="IPR014756">
    <property type="entry name" value="Ig_E-set"/>
</dbReference>
<accession>A0ABZ1UBG0</accession>
<evidence type="ECO:0000259" key="1">
    <source>
        <dbReference type="Pfam" id="PF00174"/>
    </source>
</evidence>